<reference evidence="2 3" key="1">
    <citation type="submission" date="2014-04" db="EMBL/GenBank/DDBJ databases">
        <authorList>
            <consortium name="DOE Joint Genome Institute"/>
            <person name="Kuo A."/>
            <person name="Kohler A."/>
            <person name="Nagy L.G."/>
            <person name="Floudas D."/>
            <person name="Copeland A."/>
            <person name="Barry K.W."/>
            <person name="Cichocki N."/>
            <person name="Veneault-Fourrey C."/>
            <person name="LaButti K."/>
            <person name="Lindquist E.A."/>
            <person name="Lipzen A."/>
            <person name="Lundell T."/>
            <person name="Morin E."/>
            <person name="Murat C."/>
            <person name="Sun H."/>
            <person name="Tunlid A."/>
            <person name="Henrissat B."/>
            <person name="Grigoriev I.V."/>
            <person name="Hibbett D.S."/>
            <person name="Martin F."/>
            <person name="Nordberg H.P."/>
            <person name="Cantor M.N."/>
            <person name="Hua S.X."/>
        </authorList>
    </citation>
    <scope>NUCLEOTIDE SEQUENCE [LARGE SCALE GENOMIC DNA]</scope>
    <source>
        <strain evidence="2 3">Foug A</strain>
    </source>
</reference>
<evidence type="ECO:0000313" key="2">
    <source>
        <dbReference type="EMBL" id="KIM70684.1"/>
    </source>
</evidence>
<dbReference type="InParanoid" id="A0A0C3ERD7"/>
<organism evidence="2 3">
    <name type="scientific">Scleroderma citrinum Foug A</name>
    <dbReference type="NCBI Taxonomy" id="1036808"/>
    <lineage>
        <taxon>Eukaryota</taxon>
        <taxon>Fungi</taxon>
        <taxon>Dikarya</taxon>
        <taxon>Basidiomycota</taxon>
        <taxon>Agaricomycotina</taxon>
        <taxon>Agaricomycetes</taxon>
        <taxon>Agaricomycetidae</taxon>
        <taxon>Boletales</taxon>
        <taxon>Sclerodermatineae</taxon>
        <taxon>Sclerodermataceae</taxon>
        <taxon>Scleroderma</taxon>
    </lineage>
</organism>
<feature type="transmembrane region" description="Helical" evidence="1">
    <location>
        <begin position="41"/>
        <end position="61"/>
    </location>
</feature>
<dbReference type="AlphaFoldDB" id="A0A0C3ERD7"/>
<dbReference type="HOGENOM" id="CLU_035509_14_2_1"/>
<reference evidence="3" key="2">
    <citation type="submission" date="2015-01" db="EMBL/GenBank/DDBJ databases">
        <title>Evolutionary Origins and Diversification of the Mycorrhizal Mutualists.</title>
        <authorList>
            <consortium name="DOE Joint Genome Institute"/>
            <consortium name="Mycorrhizal Genomics Consortium"/>
            <person name="Kohler A."/>
            <person name="Kuo A."/>
            <person name="Nagy L.G."/>
            <person name="Floudas D."/>
            <person name="Copeland A."/>
            <person name="Barry K.W."/>
            <person name="Cichocki N."/>
            <person name="Veneault-Fourrey C."/>
            <person name="LaButti K."/>
            <person name="Lindquist E.A."/>
            <person name="Lipzen A."/>
            <person name="Lundell T."/>
            <person name="Morin E."/>
            <person name="Murat C."/>
            <person name="Riley R."/>
            <person name="Ohm R."/>
            <person name="Sun H."/>
            <person name="Tunlid A."/>
            <person name="Henrissat B."/>
            <person name="Grigoriev I.V."/>
            <person name="Hibbett D.S."/>
            <person name="Martin F."/>
        </authorList>
    </citation>
    <scope>NUCLEOTIDE SEQUENCE [LARGE SCALE GENOMIC DNA]</scope>
    <source>
        <strain evidence="3">Foug A</strain>
    </source>
</reference>
<gene>
    <name evidence="2" type="ORF">SCLCIDRAFT_162607</name>
</gene>
<keyword evidence="1" id="KW-0812">Transmembrane</keyword>
<name>A0A0C3ERD7_9AGAM</name>
<dbReference type="EMBL" id="KN822004">
    <property type="protein sequence ID" value="KIM70684.1"/>
    <property type="molecule type" value="Genomic_DNA"/>
</dbReference>
<keyword evidence="1" id="KW-1133">Transmembrane helix</keyword>
<evidence type="ECO:0008006" key="4">
    <source>
        <dbReference type="Google" id="ProtNLM"/>
    </source>
</evidence>
<feature type="transmembrane region" description="Helical" evidence="1">
    <location>
        <begin position="131"/>
        <end position="152"/>
    </location>
</feature>
<feature type="transmembrane region" description="Helical" evidence="1">
    <location>
        <begin position="88"/>
        <end position="110"/>
    </location>
</feature>
<keyword evidence="1" id="KW-0472">Membrane</keyword>
<accession>A0A0C3ERD7</accession>
<feature type="transmembrane region" description="Helical" evidence="1">
    <location>
        <begin position="14"/>
        <end position="34"/>
    </location>
</feature>
<protein>
    <recommendedName>
        <fullName evidence="4">Glucose receptor Git3 N-terminal domain-containing protein</fullName>
    </recommendedName>
</protein>
<proteinExistence type="predicted"/>
<evidence type="ECO:0000256" key="1">
    <source>
        <dbReference type="SAM" id="Phobius"/>
    </source>
</evidence>
<keyword evidence="3" id="KW-1185">Reference proteome</keyword>
<sequence length="218" mass="24140">MICSCEIFLPAEVWPTWVIVSAVQVMLQIRLYALYNRSKKILAFLAICFLAEAGVMLRIYINYSSTIKVTNQPLPGAYFCGSTSYGRWISYSVYPTLAFESILCCTCMWVGYQRSKEYFSSPGLRWSRAHLIDILIGGNVLYFLGFSLTWAAGTVTLLVAGFQWGQAVNIFGAATSIIGGCHLILHLREATSPVSHSTYQLSTGAMFVYQSTTAVSEA</sequence>
<dbReference type="Proteomes" id="UP000053989">
    <property type="component" value="Unassembled WGS sequence"/>
</dbReference>
<dbReference type="STRING" id="1036808.A0A0C3ERD7"/>
<dbReference type="OrthoDB" id="3349377at2759"/>
<evidence type="ECO:0000313" key="3">
    <source>
        <dbReference type="Proteomes" id="UP000053989"/>
    </source>
</evidence>
<feature type="transmembrane region" description="Helical" evidence="1">
    <location>
        <begin position="164"/>
        <end position="185"/>
    </location>
</feature>